<keyword evidence="1" id="KW-1133">Transmembrane helix</keyword>
<evidence type="ECO:0000256" key="1">
    <source>
        <dbReference type="SAM" id="Phobius"/>
    </source>
</evidence>
<feature type="transmembrane region" description="Helical" evidence="1">
    <location>
        <begin position="12"/>
        <end position="30"/>
    </location>
</feature>
<accession>A0A2P2PIZ4</accession>
<proteinExistence type="predicted"/>
<dbReference type="AlphaFoldDB" id="A0A2P2PIZ4"/>
<dbReference type="EMBL" id="GGEC01074203">
    <property type="protein sequence ID" value="MBX54687.1"/>
    <property type="molecule type" value="Transcribed_RNA"/>
</dbReference>
<protein>
    <submittedName>
        <fullName evidence="2">Uncharacterized protein</fullName>
    </submittedName>
</protein>
<keyword evidence="1" id="KW-0812">Transmembrane</keyword>
<evidence type="ECO:0000313" key="2">
    <source>
        <dbReference type="EMBL" id="MBX54687.1"/>
    </source>
</evidence>
<keyword evidence="1" id="KW-0472">Membrane</keyword>
<name>A0A2P2PIZ4_RHIMU</name>
<organism evidence="2">
    <name type="scientific">Rhizophora mucronata</name>
    <name type="common">Asiatic mangrove</name>
    <dbReference type="NCBI Taxonomy" id="61149"/>
    <lineage>
        <taxon>Eukaryota</taxon>
        <taxon>Viridiplantae</taxon>
        <taxon>Streptophyta</taxon>
        <taxon>Embryophyta</taxon>
        <taxon>Tracheophyta</taxon>
        <taxon>Spermatophyta</taxon>
        <taxon>Magnoliopsida</taxon>
        <taxon>eudicotyledons</taxon>
        <taxon>Gunneridae</taxon>
        <taxon>Pentapetalae</taxon>
        <taxon>rosids</taxon>
        <taxon>fabids</taxon>
        <taxon>Malpighiales</taxon>
        <taxon>Rhizophoraceae</taxon>
        <taxon>Rhizophora</taxon>
    </lineage>
</organism>
<reference evidence="2" key="1">
    <citation type="submission" date="2018-02" db="EMBL/GenBank/DDBJ databases">
        <title>Rhizophora mucronata_Transcriptome.</title>
        <authorList>
            <person name="Meera S.P."/>
            <person name="Sreeshan A."/>
            <person name="Augustine A."/>
        </authorList>
    </citation>
    <scope>NUCLEOTIDE SEQUENCE</scope>
    <source>
        <tissue evidence="2">Leaf</tissue>
    </source>
</reference>
<sequence length="56" mass="6278">MCMLFEVRFKGQILAALIHPLVLTYLLQFLKGSSVSMFLHVNLPSLISDGLNEQIS</sequence>